<dbReference type="GO" id="GO:0071111">
    <property type="term" value="F:cyclic-guanylate-specific phosphodiesterase activity"/>
    <property type="evidence" value="ECO:0007669"/>
    <property type="project" value="InterPro"/>
</dbReference>
<dbReference type="InterPro" id="IPR050706">
    <property type="entry name" value="Cyclic-di-GMP_PDE-like"/>
</dbReference>
<accession>A0A2T0W9C0</accession>
<dbReference type="InterPro" id="IPR000160">
    <property type="entry name" value="GGDEF_dom"/>
</dbReference>
<evidence type="ECO:0000259" key="3">
    <source>
        <dbReference type="PROSITE" id="PS50887"/>
    </source>
</evidence>
<evidence type="ECO:0000256" key="1">
    <source>
        <dbReference type="SAM" id="Phobius"/>
    </source>
</evidence>
<keyword evidence="1" id="KW-0472">Membrane</keyword>
<proteinExistence type="predicted"/>
<dbReference type="EMBL" id="PVTO01000005">
    <property type="protein sequence ID" value="PRY83226.1"/>
    <property type="molecule type" value="Genomic_DNA"/>
</dbReference>
<reference evidence="4 5" key="1">
    <citation type="submission" date="2018-03" db="EMBL/GenBank/DDBJ databases">
        <title>Genomic Encyclopedia of Archaeal and Bacterial Type Strains, Phase II (KMG-II): from individual species to whole genera.</title>
        <authorList>
            <person name="Goeker M."/>
        </authorList>
    </citation>
    <scope>NUCLEOTIDE SEQUENCE [LARGE SCALE GENOMIC DNA]</scope>
    <source>
        <strain evidence="4 5">DSM 13175</strain>
    </source>
</reference>
<dbReference type="SUPFAM" id="SSF55073">
    <property type="entry name" value="Nucleotide cyclase"/>
    <property type="match status" value="1"/>
</dbReference>
<keyword evidence="1" id="KW-0812">Transmembrane</keyword>
<dbReference type="CDD" id="cd01948">
    <property type="entry name" value="EAL"/>
    <property type="match status" value="1"/>
</dbReference>
<dbReference type="PROSITE" id="PS50887">
    <property type="entry name" value="GGDEF"/>
    <property type="match status" value="1"/>
</dbReference>
<feature type="transmembrane region" description="Helical" evidence="1">
    <location>
        <begin position="20"/>
        <end position="38"/>
    </location>
</feature>
<evidence type="ECO:0000259" key="2">
    <source>
        <dbReference type="PROSITE" id="PS50883"/>
    </source>
</evidence>
<dbReference type="InterPro" id="IPR043128">
    <property type="entry name" value="Rev_trsase/Diguanyl_cyclase"/>
</dbReference>
<evidence type="ECO:0000313" key="5">
    <source>
        <dbReference type="Proteomes" id="UP000238205"/>
    </source>
</evidence>
<dbReference type="Pfam" id="PF00563">
    <property type="entry name" value="EAL"/>
    <property type="match status" value="1"/>
</dbReference>
<keyword evidence="5" id="KW-1185">Reference proteome</keyword>
<dbReference type="AlphaFoldDB" id="A0A2T0W9C0"/>
<feature type="domain" description="GGDEF" evidence="3">
    <location>
        <begin position="135"/>
        <end position="267"/>
    </location>
</feature>
<dbReference type="InterPro" id="IPR035919">
    <property type="entry name" value="EAL_sf"/>
</dbReference>
<name>A0A2T0W9C0_9LACT</name>
<dbReference type="PANTHER" id="PTHR33121">
    <property type="entry name" value="CYCLIC DI-GMP PHOSPHODIESTERASE PDEF"/>
    <property type="match status" value="1"/>
</dbReference>
<dbReference type="NCBIfam" id="TIGR00254">
    <property type="entry name" value="GGDEF"/>
    <property type="match status" value="1"/>
</dbReference>
<dbReference type="Gene3D" id="3.20.20.450">
    <property type="entry name" value="EAL domain"/>
    <property type="match status" value="1"/>
</dbReference>
<organism evidence="4 5">
    <name type="scientific">Alkalibacterium olivapovliticus</name>
    <dbReference type="NCBI Taxonomy" id="99907"/>
    <lineage>
        <taxon>Bacteria</taxon>
        <taxon>Bacillati</taxon>
        <taxon>Bacillota</taxon>
        <taxon>Bacilli</taxon>
        <taxon>Lactobacillales</taxon>
        <taxon>Carnobacteriaceae</taxon>
        <taxon>Alkalibacterium</taxon>
    </lineage>
</organism>
<dbReference type="Proteomes" id="UP000238205">
    <property type="component" value="Unassembled WGS sequence"/>
</dbReference>
<dbReference type="PROSITE" id="PS50883">
    <property type="entry name" value="EAL"/>
    <property type="match status" value="1"/>
</dbReference>
<evidence type="ECO:0000313" key="4">
    <source>
        <dbReference type="EMBL" id="PRY83226.1"/>
    </source>
</evidence>
<sequence length="533" mass="61113">MVNTHGWFLNISTLQPNYQSLLEYMMAIALLGLVYILTRRFFKPAHVYSIVSDPFKYPDGNNRRQSVKKWVSAIKQTFFSGNKKEQYLQEEIQKKQHQINQIKYFDMLTKLPNREKLMKDFKEKLTAHTNKDSFAEVSIFVLDIDRFRIINELHGRDAGNKVLIKVTERLHTLLGDRAVIARESEDEVYILVDGVNEKQTLQIGRDIVDLFTKPFKVNHSTFYVTASIGISRYPETAQDMEALLQQAEIAMYKVKHSGKNNYHLFMTDDAAAIERKRRIEFGLKEALLNNELYLVYQPKVEMTNGEIYGVEALLRWENPILGLVSPGEFIPIAEETGMINEIGYWVIYEAVRQAKEWQKQGMFLHIAVNVSALQFEDPYFVTRIKNVLELYEVDASQFIVEITESIMQNVEQANGVIRELHSIGINVAIDDFGTGYSSLSVLNNVLIDIVKIDKSFIDHVVSKENTAALVKTMIQMGKSLNFKIIAEGIESLEQSNFLKENACEYGQGYYYSKPVLPAEVSKLTHLSLSDGLN</sequence>
<dbReference type="SMART" id="SM00052">
    <property type="entry name" value="EAL"/>
    <property type="match status" value="1"/>
</dbReference>
<dbReference type="Gene3D" id="3.30.70.270">
    <property type="match status" value="1"/>
</dbReference>
<dbReference type="Pfam" id="PF00990">
    <property type="entry name" value="GGDEF"/>
    <property type="match status" value="1"/>
</dbReference>
<dbReference type="PANTHER" id="PTHR33121:SF71">
    <property type="entry name" value="OXYGEN SENSOR PROTEIN DOSP"/>
    <property type="match status" value="1"/>
</dbReference>
<feature type="domain" description="EAL" evidence="2">
    <location>
        <begin position="276"/>
        <end position="528"/>
    </location>
</feature>
<dbReference type="RefSeq" id="WP_170068803.1">
    <property type="nucleotide sequence ID" value="NZ_PVTO01000005.1"/>
</dbReference>
<dbReference type="SUPFAM" id="SSF141868">
    <property type="entry name" value="EAL domain-like"/>
    <property type="match status" value="1"/>
</dbReference>
<dbReference type="InterPro" id="IPR029787">
    <property type="entry name" value="Nucleotide_cyclase"/>
</dbReference>
<dbReference type="CDD" id="cd01949">
    <property type="entry name" value="GGDEF"/>
    <property type="match status" value="1"/>
</dbReference>
<dbReference type="InterPro" id="IPR001633">
    <property type="entry name" value="EAL_dom"/>
</dbReference>
<comment type="caution">
    <text evidence="4">The sequence shown here is derived from an EMBL/GenBank/DDBJ whole genome shotgun (WGS) entry which is preliminary data.</text>
</comment>
<dbReference type="SMART" id="SM00267">
    <property type="entry name" value="GGDEF"/>
    <property type="match status" value="1"/>
</dbReference>
<keyword evidence="1" id="KW-1133">Transmembrane helix</keyword>
<protein>
    <submittedName>
        <fullName evidence="4">Diguanylate cyclase (GGDEF)-like protein</fullName>
    </submittedName>
</protein>
<gene>
    <name evidence="4" type="ORF">CLV38_1055</name>
</gene>